<accession>A0A1H7XGZ5</accession>
<feature type="region of interest" description="Disordered" evidence="1">
    <location>
        <begin position="32"/>
        <end position="53"/>
    </location>
</feature>
<proteinExistence type="predicted"/>
<dbReference type="InterPro" id="IPR041313">
    <property type="entry name" value="DUF5642"/>
</dbReference>
<feature type="compositionally biased region" description="Low complexity" evidence="1">
    <location>
        <begin position="32"/>
        <end position="48"/>
    </location>
</feature>
<keyword evidence="2" id="KW-0732">Signal</keyword>
<dbReference type="EMBL" id="FOAW01000032">
    <property type="protein sequence ID" value="SEM33066.1"/>
    <property type="molecule type" value="Genomic_DNA"/>
</dbReference>
<evidence type="ECO:0000313" key="4">
    <source>
        <dbReference type="EMBL" id="SEM33066.1"/>
    </source>
</evidence>
<name>A0A1H7XGZ5_9NOCA</name>
<feature type="domain" description="DUF5642" evidence="3">
    <location>
        <begin position="67"/>
        <end position="228"/>
    </location>
</feature>
<feature type="chain" id="PRO_5038555912" description="DUF5642 domain-containing protein" evidence="2">
    <location>
        <begin position="20"/>
        <end position="243"/>
    </location>
</feature>
<evidence type="ECO:0000259" key="3">
    <source>
        <dbReference type="Pfam" id="PF18702"/>
    </source>
</evidence>
<gene>
    <name evidence="4" type="ORF">SAMN05444583_13250</name>
</gene>
<dbReference type="PROSITE" id="PS51257">
    <property type="entry name" value="PROKAR_LIPOPROTEIN"/>
    <property type="match status" value="1"/>
</dbReference>
<dbReference type="Proteomes" id="UP000198677">
    <property type="component" value="Unassembled WGS sequence"/>
</dbReference>
<feature type="signal peptide" evidence="2">
    <location>
        <begin position="1"/>
        <end position="19"/>
    </location>
</feature>
<dbReference type="AlphaFoldDB" id="A0A1H7XGZ5"/>
<evidence type="ECO:0000256" key="2">
    <source>
        <dbReference type="SAM" id="SignalP"/>
    </source>
</evidence>
<dbReference type="Pfam" id="PF18702">
    <property type="entry name" value="DUF5642"/>
    <property type="match status" value="1"/>
</dbReference>
<organism evidence="4 5">
    <name type="scientific">Rhodococcus maanshanensis</name>
    <dbReference type="NCBI Taxonomy" id="183556"/>
    <lineage>
        <taxon>Bacteria</taxon>
        <taxon>Bacillati</taxon>
        <taxon>Actinomycetota</taxon>
        <taxon>Actinomycetes</taxon>
        <taxon>Mycobacteriales</taxon>
        <taxon>Nocardiaceae</taxon>
        <taxon>Rhodococcus</taxon>
    </lineage>
</organism>
<keyword evidence="5" id="KW-1185">Reference proteome</keyword>
<evidence type="ECO:0000313" key="5">
    <source>
        <dbReference type="Proteomes" id="UP000198677"/>
    </source>
</evidence>
<sequence length="243" mass="24908">MKRRILFAGLAMGACLGVAGCSSTVDGMASPVAAAGPSSASGPSSGSSTGEDGRVDATLESMLLAPTDFPAPYQAIVLPPQAVSQAAADLDGIPPGAKVDPPGCKPPAQDYGPDGTAMIVGTDNANRSTISVELMRSDLSLDKRIGEIERCLEVTTTKDGAEAVVRTEMLPPPPLNADRTVAMRQTVTSGKGAGKVTQSMLTLVAQIDDVRVSATYMSFGDGKPDTVVLDQVFTEAVQRVNAA</sequence>
<reference evidence="5" key="1">
    <citation type="submission" date="2016-10" db="EMBL/GenBank/DDBJ databases">
        <authorList>
            <person name="Varghese N."/>
            <person name="Submissions S."/>
        </authorList>
    </citation>
    <scope>NUCLEOTIDE SEQUENCE [LARGE SCALE GENOMIC DNA]</scope>
    <source>
        <strain evidence="5">DSM 44675</strain>
    </source>
</reference>
<evidence type="ECO:0000256" key="1">
    <source>
        <dbReference type="SAM" id="MobiDB-lite"/>
    </source>
</evidence>
<protein>
    <recommendedName>
        <fullName evidence="3">DUF5642 domain-containing protein</fullName>
    </recommendedName>
</protein>